<evidence type="ECO:0000313" key="2">
    <source>
        <dbReference type="EMBL" id="AAA79419.1"/>
    </source>
</evidence>
<reference evidence="2" key="3">
    <citation type="submission" date="1995-10" db="EMBL/GenBank/DDBJ databases">
        <title>Sequenced by Hajo Delius, Deutsches Krebsforschungzentrum, Angewandte Tumorvirologie, I.N.F. 506, W-6900 Heidelberg, Germany.</title>
        <authorList>
            <person name="Delius H."/>
        </authorList>
    </citation>
    <scope>NUCLEOTIDE SEQUENCE</scope>
</reference>
<accession>Q80898</accession>
<reference evidence="2" key="2">
    <citation type="submission" date="1995-07" db="EMBL/GenBank/DDBJ databases">
        <authorList>
            <person name="Farmer A.D."/>
        </authorList>
    </citation>
    <scope>NUCLEOTIDE SEQUENCE</scope>
</reference>
<feature type="region of interest" description="Disordered" evidence="1">
    <location>
        <begin position="38"/>
        <end position="187"/>
    </location>
</feature>
<reference evidence="2" key="1">
    <citation type="journal article" date="1984" name="J. Virol.">
        <title>Molecular cloning and characterization of the genomes of nine newly recognized human papillomavirus types associated with epidermodysplasia verruciformis.</title>
        <authorList>
            <person name="Kremsdorf D."/>
            <person name="Favre M."/>
            <person name="Jablonska S."/>
            <person name="Obalek S."/>
            <person name="Rueda L.A."/>
            <person name="Lutzner M.A."/>
            <person name="Blanchet-Bardon C."/>
            <person name="Van Voorst Vader P.C."/>
            <person name="Orth G."/>
        </authorList>
    </citation>
    <scope>NUCLEOTIDE SEQUENCE [LARGE SCALE GENOMIC DNA]</scope>
</reference>
<proteinExistence type="predicted"/>
<feature type="compositionally biased region" description="Basic and acidic residues" evidence="1">
    <location>
        <begin position="96"/>
        <end position="109"/>
    </location>
</feature>
<dbReference type="EMBL" id="U31782">
    <property type="protein sequence ID" value="AAA79419.1"/>
    <property type="molecule type" value="Genomic_DNA"/>
</dbReference>
<feature type="compositionally biased region" description="Pro residues" evidence="1">
    <location>
        <begin position="165"/>
        <end position="174"/>
    </location>
</feature>
<name>Q80898_HPV24</name>
<evidence type="ECO:0000256" key="1">
    <source>
        <dbReference type="SAM" id="MobiDB-lite"/>
    </source>
</evidence>
<organismHost>
    <name type="scientific">Homo sapiens</name>
    <name type="common">Human</name>
    <dbReference type="NCBI Taxonomy" id="9606"/>
</organismHost>
<sequence>GSLNIIMCCLLMMPIDTVNLANGRSGLIRKLCLPLSPAPHHPTPQEGPENYPDPPLTPRPQAQPNSHNKPVVTKQPSGRGTGEGSQAPLTPDADDDPRPGKRSKGDEHGPAPGRAAAPLKLDLDPPQGGPDQPPGATGGVGETPPEGNEESQPPPGEGEGAVEGHPPPPPPPPEPKPHNGDATHGLLGTVASLLGTWEESFRQLVEEIQEDLDDYWRRLSIPQ</sequence>
<gene>
    <name evidence="2" type="primary">E4</name>
</gene>
<dbReference type="Proteomes" id="UP000158064">
    <property type="component" value="Segment"/>
</dbReference>
<feature type="non-terminal residue" evidence="2">
    <location>
        <position position="1"/>
    </location>
</feature>
<protein>
    <submittedName>
        <fullName evidence="2">E4 protein</fullName>
    </submittedName>
</protein>
<organism evidence="2">
    <name type="scientific">Human papillomavirus 24</name>
    <dbReference type="NCBI Taxonomy" id="37956"/>
    <lineage>
        <taxon>Viruses</taxon>
        <taxon>Monodnaviria</taxon>
        <taxon>Shotokuvirae</taxon>
        <taxon>Cossaviricota</taxon>
        <taxon>Papovaviricetes</taxon>
        <taxon>Zurhausenvirales</taxon>
        <taxon>Papillomaviridae</taxon>
        <taxon>Firstpapillomavirinae</taxon>
        <taxon>Betapapillomavirus</taxon>
        <taxon>Betapapillomavirus 1</taxon>
    </lineage>
</organism>
<feature type="compositionally biased region" description="Polar residues" evidence="1">
    <location>
        <begin position="60"/>
        <end position="78"/>
    </location>
</feature>